<evidence type="ECO:0000259" key="1">
    <source>
        <dbReference type="PROSITE" id="PS51833"/>
    </source>
</evidence>
<name>M5RRT4_9BACT</name>
<feature type="domain" description="HDOD" evidence="1">
    <location>
        <begin position="140"/>
        <end position="335"/>
    </location>
</feature>
<evidence type="ECO:0000313" key="2">
    <source>
        <dbReference type="EMBL" id="EMI21911.1"/>
    </source>
</evidence>
<dbReference type="AlphaFoldDB" id="M5RRT4"/>
<reference evidence="2 3" key="1">
    <citation type="journal article" date="2013" name="Mar. Genomics">
        <title>Expression of sulfatases in Rhodopirellula baltica and the diversity of sulfatases in the genus Rhodopirellula.</title>
        <authorList>
            <person name="Wegner C.E."/>
            <person name="Richter-Heitmann T."/>
            <person name="Klindworth A."/>
            <person name="Klockow C."/>
            <person name="Richter M."/>
            <person name="Achstetter T."/>
            <person name="Glockner F.O."/>
            <person name="Harder J."/>
        </authorList>
    </citation>
    <scope>NUCLEOTIDE SEQUENCE [LARGE SCALE GENOMIC DNA]</scope>
    <source>
        <strain evidence="2 3">SM1</strain>
    </source>
</reference>
<comment type="caution">
    <text evidence="2">The sequence shown here is derived from an EMBL/GenBank/DDBJ whole genome shotgun (WGS) entry which is preliminary data.</text>
</comment>
<dbReference type="PROSITE" id="PS51833">
    <property type="entry name" value="HDOD"/>
    <property type="match status" value="1"/>
</dbReference>
<dbReference type="PATRIC" id="fig|1265738.3.peg.1151"/>
<keyword evidence="3" id="KW-1185">Reference proteome</keyword>
<dbReference type="Gene3D" id="1.10.3210.10">
    <property type="entry name" value="Hypothetical protein af1432"/>
    <property type="match status" value="1"/>
</dbReference>
<dbReference type="InterPro" id="IPR013976">
    <property type="entry name" value="HDOD"/>
</dbReference>
<organism evidence="2 3">
    <name type="scientific">Rhodopirellula maiorica SM1</name>
    <dbReference type="NCBI Taxonomy" id="1265738"/>
    <lineage>
        <taxon>Bacteria</taxon>
        <taxon>Pseudomonadati</taxon>
        <taxon>Planctomycetota</taxon>
        <taxon>Planctomycetia</taxon>
        <taxon>Pirellulales</taxon>
        <taxon>Pirellulaceae</taxon>
        <taxon>Novipirellula</taxon>
    </lineage>
</organism>
<evidence type="ECO:0000313" key="3">
    <source>
        <dbReference type="Proteomes" id="UP000011991"/>
    </source>
</evidence>
<protein>
    <submittedName>
        <fullName evidence="2">Signal transduction protein</fullName>
    </submittedName>
</protein>
<accession>M5RRT4</accession>
<sequence>MECNGAAGGFSATQDAQTQRRLPWEITGAVMNGKPMRAETMRQRRFTLDRCGGCQRDALESRLVTNVTVFRPTHWLLGCSPIKTLPSGVSWPRFQRQILLFAARRKLPDENIPRSKAHKKIMSTVINTTALEDVFHSDVLPALPHSAIALLQLSQRDDVGPPEFAKPIEADPGLMGQVLKFVNSSYFGFSREIMSVQQALTLVGTRAITNFALWNAVFSVIPNPKFGPFDLKSLWQDSLRRAILARKLGRTLKVDNAEDLFAGALLQDMAIPLLLKELPEQYQSLVERRAAESRRLSGLEQEMFGWDHADAAALLANRWSLPTDFVTLIAQHTQLESLLAEGESARGGACVALASLLPSCSDEDWNEKAEFVAGYERLTQGDQASLADLFIDVDENTASFAPLLKLPTPKRTLSGYLAE</sequence>
<proteinExistence type="predicted"/>
<dbReference type="SUPFAM" id="SSF109604">
    <property type="entry name" value="HD-domain/PDEase-like"/>
    <property type="match status" value="1"/>
</dbReference>
<dbReference type="PANTHER" id="PTHR33525">
    <property type="match status" value="1"/>
</dbReference>
<dbReference type="InterPro" id="IPR052340">
    <property type="entry name" value="RNase_Y/CdgJ"/>
</dbReference>
<dbReference type="PANTHER" id="PTHR33525:SF3">
    <property type="entry name" value="RIBONUCLEASE Y"/>
    <property type="match status" value="1"/>
</dbReference>
<gene>
    <name evidence="2" type="ORF">RMSM_01154</name>
</gene>
<dbReference type="Proteomes" id="UP000011991">
    <property type="component" value="Unassembled WGS sequence"/>
</dbReference>
<dbReference type="Pfam" id="PF08668">
    <property type="entry name" value="HDOD"/>
    <property type="match status" value="1"/>
</dbReference>
<dbReference type="EMBL" id="ANOG01000175">
    <property type="protein sequence ID" value="EMI21911.1"/>
    <property type="molecule type" value="Genomic_DNA"/>
</dbReference>